<dbReference type="SUPFAM" id="SSF46992">
    <property type="entry name" value="Ribosomal protein S20"/>
    <property type="match status" value="1"/>
</dbReference>
<sequence>MPITSSAKKALRQSAKRKIQNAKVKKATRLVVKQFRGLLAQKDKDNAKKLMPQLMKFLDKATKTGVLKKNTVSRLKSRAAKALAKLS</sequence>
<evidence type="ECO:0000256" key="5">
    <source>
        <dbReference type="ARBA" id="ARBA00023274"/>
    </source>
</evidence>
<accession>A0A1G2RJQ2</accession>
<dbReference type="Pfam" id="PF01649">
    <property type="entry name" value="Ribosomal_S20p"/>
    <property type="match status" value="1"/>
</dbReference>
<evidence type="ECO:0000256" key="4">
    <source>
        <dbReference type="ARBA" id="ARBA00022980"/>
    </source>
</evidence>
<dbReference type="HAMAP" id="MF_00500">
    <property type="entry name" value="Ribosomal_bS20"/>
    <property type="match status" value="1"/>
</dbReference>
<evidence type="ECO:0000256" key="3">
    <source>
        <dbReference type="ARBA" id="ARBA00022884"/>
    </source>
</evidence>
<evidence type="ECO:0000256" key="6">
    <source>
        <dbReference type="ARBA" id="ARBA00035136"/>
    </source>
</evidence>
<dbReference type="Proteomes" id="UP000176917">
    <property type="component" value="Unassembled WGS sequence"/>
</dbReference>
<evidence type="ECO:0000313" key="10">
    <source>
        <dbReference type="Proteomes" id="UP000176917"/>
    </source>
</evidence>
<organism evidence="9 10">
    <name type="scientific">Candidatus Wildermuthbacteria bacterium RIFCSPLOWO2_01_FULL_48_16</name>
    <dbReference type="NCBI Taxonomy" id="1802461"/>
    <lineage>
        <taxon>Bacteria</taxon>
        <taxon>Candidatus Wildermuthiibacteriota</taxon>
    </lineage>
</organism>
<evidence type="ECO:0000256" key="2">
    <source>
        <dbReference type="ARBA" id="ARBA00022730"/>
    </source>
</evidence>
<dbReference type="GO" id="GO:0015935">
    <property type="term" value="C:small ribosomal subunit"/>
    <property type="evidence" value="ECO:0007669"/>
    <property type="project" value="TreeGrafter"/>
</dbReference>
<dbReference type="NCBIfam" id="TIGR00029">
    <property type="entry name" value="S20"/>
    <property type="match status" value="1"/>
</dbReference>
<keyword evidence="4 7" id="KW-0689">Ribosomal protein</keyword>
<keyword evidence="2 7" id="KW-0699">rRNA-binding</keyword>
<dbReference type="InterPro" id="IPR002583">
    <property type="entry name" value="Ribosomal_bS20"/>
</dbReference>
<dbReference type="AlphaFoldDB" id="A0A1G2RJQ2"/>
<protein>
    <recommendedName>
        <fullName evidence="6 7">Small ribosomal subunit protein bS20</fullName>
    </recommendedName>
</protein>
<keyword evidence="5 7" id="KW-0687">Ribonucleoprotein</keyword>
<evidence type="ECO:0000256" key="1">
    <source>
        <dbReference type="ARBA" id="ARBA00007634"/>
    </source>
</evidence>
<feature type="region of interest" description="Disordered" evidence="8">
    <location>
        <begin position="1"/>
        <end position="20"/>
    </location>
</feature>
<name>A0A1G2RJQ2_9BACT</name>
<dbReference type="InterPro" id="IPR036510">
    <property type="entry name" value="Ribosomal_bS20_sf"/>
</dbReference>
<evidence type="ECO:0000256" key="8">
    <source>
        <dbReference type="SAM" id="MobiDB-lite"/>
    </source>
</evidence>
<feature type="compositionally biased region" description="Basic residues" evidence="8">
    <location>
        <begin position="9"/>
        <end position="20"/>
    </location>
</feature>
<keyword evidence="3 7" id="KW-0694">RNA-binding</keyword>
<proteinExistence type="inferred from homology"/>
<dbReference type="Gene3D" id="1.20.58.110">
    <property type="entry name" value="Ribosomal protein S20"/>
    <property type="match status" value="1"/>
</dbReference>
<gene>
    <name evidence="7" type="primary">rpsT</name>
    <name evidence="9" type="ORF">A3B24_01485</name>
</gene>
<dbReference type="GO" id="GO:0070181">
    <property type="term" value="F:small ribosomal subunit rRNA binding"/>
    <property type="evidence" value="ECO:0007669"/>
    <property type="project" value="TreeGrafter"/>
</dbReference>
<dbReference type="STRING" id="1802461.A3B24_01485"/>
<evidence type="ECO:0000256" key="7">
    <source>
        <dbReference type="HAMAP-Rule" id="MF_00500"/>
    </source>
</evidence>
<dbReference type="GO" id="GO:0003735">
    <property type="term" value="F:structural constituent of ribosome"/>
    <property type="evidence" value="ECO:0007669"/>
    <property type="project" value="InterPro"/>
</dbReference>
<comment type="similarity">
    <text evidence="1 7">Belongs to the bacterial ribosomal protein bS20 family.</text>
</comment>
<dbReference type="PANTHER" id="PTHR33398">
    <property type="entry name" value="30S RIBOSOMAL PROTEIN S20"/>
    <property type="match status" value="1"/>
</dbReference>
<reference evidence="9 10" key="1">
    <citation type="journal article" date="2016" name="Nat. Commun.">
        <title>Thousands of microbial genomes shed light on interconnected biogeochemical processes in an aquifer system.</title>
        <authorList>
            <person name="Anantharaman K."/>
            <person name="Brown C.T."/>
            <person name="Hug L.A."/>
            <person name="Sharon I."/>
            <person name="Castelle C.J."/>
            <person name="Probst A.J."/>
            <person name="Thomas B.C."/>
            <person name="Singh A."/>
            <person name="Wilkins M.J."/>
            <person name="Karaoz U."/>
            <person name="Brodie E.L."/>
            <person name="Williams K.H."/>
            <person name="Hubbard S.S."/>
            <person name="Banfield J.F."/>
        </authorList>
    </citation>
    <scope>NUCLEOTIDE SEQUENCE [LARGE SCALE GENOMIC DNA]</scope>
</reference>
<comment type="caution">
    <text evidence="9">The sequence shown here is derived from an EMBL/GenBank/DDBJ whole genome shotgun (WGS) entry which is preliminary data.</text>
</comment>
<evidence type="ECO:0000313" key="9">
    <source>
        <dbReference type="EMBL" id="OHA73066.1"/>
    </source>
</evidence>
<dbReference type="EMBL" id="MHUG01000016">
    <property type="protein sequence ID" value="OHA73066.1"/>
    <property type="molecule type" value="Genomic_DNA"/>
</dbReference>
<comment type="function">
    <text evidence="7">Binds directly to 16S ribosomal RNA.</text>
</comment>
<dbReference type="GO" id="GO:0006412">
    <property type="term" value="P:translation"/>
    <property type="evidence" value="ECO:0007669"/>
    <property type="project" value="UniProtKB-UniRule"/>
</dbReference>
<dbReference type="PANTHER" id="PTHR33398:SF1">
    <property type="entry name" value="SMALL RIBOSOMAL SUBUNIT PROTEIN BS20C"/>
    <property type="match status" value="1"/>
</dbReference>